<reference evidence="1" key="3">
    <citation type="journal article" date="2017" name="Nature">
        <title>Genome sequence of the progenitor of the wheat D genome Aegilops tauschii.</title>
        <authorList>
            <person name="Luo M.C."/>
            <person name="Gu Y.Q."/>
            <person name="Puiu D."/>
            <person name="Wang H."/>
            <person name="Twardziok S.O."/>
            <person name="Deal K.R."/>
            <person name="Huo N."/>
            <person name="Zhu T."/>
            <person name="Wang L."/>
            <person name="Wang Y."/>
            <person name="McGuire P.E."/>
            <person name="Liu S."/>
            <person name="Long H."/>
            <person name="Ramasamy R.K."/>
            <person name="Rodriguez J.C."/>
            <person name="Van S.L."/>
            <person name="Yuan L."/>
            <person name="Wang Z."/>
            <person name="Xia Z."/>
            <person name="Xiao L."/>
            <person name="Anderson O.D."/>
            <person name="Ouyang S."/>
            <person name="Liang Y."/>
            <person name="Zimin A.V."/>
            <person name="Pertea G."/>
            <person name="Qi P."/>
            <person name="Bennetzen J.L."/>
            <person name="Dai X."/>
            <person name="Dawson M.W."/>
            <person name="Muller H.G."/>
            <person name="Kugler K."/>
            <person name="Rivarola-Duarte L."/>
            <person name="Spannagl M."/>
            <person name="Mayer K.F.X."/>
            <person name="Lu F.H."/>
            <person name="Bevan M.W."/>
            <person name="Leroy P."/>
            <person name="Li P."/>
            <person name="You F.M."/>
            <person name="Sun Q."/>
            <person name="Liu Z."/>
            <person name="Lyons E."/>
            <person name="Wicker T."/>
            <person name="Salzberg S.L."/>
            <person name="Devos K.M."/>
            <person name="Dvorak J."/>
        </authorList>
    </citation>
    <scope>NUCLEOTIDE SEQUENCE [LARGE SCALE GENOMIC DNA]</scope>
    <source>
        <strain evidence="1">cv. AL8/78</strain>
    </source>
</reference>
<dbReference type="Proteomes" id="UP000015105">
    <property type="component" value="Chromosome 5D"/>
</dbReference>
<dbReference type="EnsemblPlants" id="AET5Gv20152700.6">
    <property type="protein sequence ID" value="AET5Gv20152700.6"/>
    <property type="gene ID" value="AET5Gv20152700"/>
</dbReference>
<dbReference type="AlphaFoldDB" id="A0A453JQ67"/>
<protein>
    <submittedName>
        <fullName evidence="1">Uncharacterized protein</fullName>
    </submittedName>
</protein>
<evidence type="ECO:0000313" key="1">
    <source>
        <dbReference type="EnsemblPlants" id="AET5Gv20152700.6"/>
    </source>
</evidence>
<reference evidence="1" key="4">
    <citation type="submission" date="2019-03" db="UniProtKB">
        <authorList>
            <consortium name="EnsemblPlants"/>
        </authorList>
    </citation>
    <scope>IDENTIFICATION</scope>
</reference>
<keyword evidence="2" id="KW-1185">Reference proteome</keyword>
<organism evidence="1 2">
    <name type="scientific">Aegilops tauschii subsp. strangulata</name>
    <name type="common">Goatgrass</name>
    <dbReference type="NCBI Taxonomy" id="200361"/>
    <lineage>
        <taxon>Eukaryota</taxon>
        <taxon>Viridiplantae</taxon>
        <taxon>Streptophyta</taxon>
        <taxon>Embryophyta</taxon>
        <taxon>Tracheophyta</taxon>
        <taxon>Spermatophyta</taxon>
        <taxon>Magnoliopsida</taxon>
        <taxon>Liliopsida</taxon>
        <taxon>Poales</taxon>
        <taxon>Poaceae</taxon>
        <taxon>BOP clade</taxon>
        <taxon>Pooideae</taxon>
        <taxon>Triticodae</taxon>
        <taxon>Triticeae</taxon>
        <taxon>Triticinae</taxon>
        <taxon>Aegilops</taxon>
    </lineage>
</organism>
<reference evidence="2" key="1">
    <citation type="journal article" date="2014" name="Science">
        <title>Ancient hybridizations among the ancestral genomes of bread wheat.</title>
        <authorList>
            <consortium name="International Wheat Genome Sequencing Consortium,"/>
            <person name="Marcussen T."/>
            <person name="Sandve S.R."/>
            <person name="Heier L."/>
            <person name="Spannagl M."/>
            <person name="Pfeifer M."/>
            <person name="Jakobsen K.S."/>
            <person name="Wulff B.B."/>
            <person name="Steuernagel B."/>
            <person name="Mayer K.F."/>
            <person name="Olsen O.A."/>
        </authorList>
    </citation>
    <scope>NUCLEOTIDE SEQUENCE [LARGE SCALE GENOMIC DNA]</scope>
    <source>
        <strain evidence="2">cv. AL8/78</strain>
    </source>
</reference>
<reference evidence="2" key="2">
    <citation type="journal article" date="2017" name="Nat. Plants">
        <title>The Aegilops tauschii genome reveals multiple impacts of transposons.</title>
        <authorList>
            <person name="Zhao G."/>
            <person name="Zou C."/>
            <person name="Li K."/>
            <person name="Wang K."/>
            <person name="Li T."/>
            <person name="Gao L."/>
            <person name="Zhang X."/>
            <person name="Wang H."/>
            <person name="Yang Z."/>
            <person name="Liu X."/>
            <person name="Jiang W."/>
            <person name="Mao L."/>
            <person name="Kong X."/>
            <person name="Jiao Y."/>
            <person name="Jia J."/>
        </authorList>
    </citation>
    <scope>NUCLEOTIDE SEQUENCE [LARGE SCALE GENOMIC DNA]</scope>
    <source>
        <strain evidence="2">cv. AL8/78</strain>
    </source>
</reference>
<evidence type="ECO:0000313" key="2">
    <source>
        <dbReference type="Proteomes" id="UP000015105"/>
    </source>
</evidence>
<sequence>MSLILHPQPMIFQYLNPRNSIEGNHGRNMRRGLRLREGLLGILVQVGHNNARMYLDKLGRHTCKSMTGPDVRKPFQTEISYILSNSSLINKKLDDPRPVRQPGEVRVDEAKAARQDQLQREAARHRESQACLVEATTGASRPTRPPLPVPHLHISCQIFPAS</sequence>
<dbReference type="Gramene" id="AET5Gv20152700.6">
    <property type="protein sequence ID" value="AET5Gv20152700.6"/>
    <property type="gene ID" value="AET5Gv20152700"/>
</dbReference>
<reference evidence="1" key="5">
    <citation type="journal article" date="2021" name="G3 (Bethesda)">
        <title>Aegilops tauschii genome assembly Aet v5.0 features greater sequence contiguity and improved annotation.</title>
        <authorList>
            <person name="Wang L."/>
            <person name="Zhu T."/>
            <person name="Rodriguez J.C."/>
            <person name="Deal K.R."/>
            <person name="Dubcovsky J."/>
            <person name="McGuire P.E."/>
            <person name="Lux T."/>
            <person name="Spannagl M."/>
            <person name="Mayer K.F.X."/>
            <person name="Baldrich P."/>
            <person name="Meyers B.C."/>
            <person name="Huo N."/>
            <person name="Gu Y.Q."/>
            <person name="Zhou H."/>
            <person name="Devos K.M."/>
            <person name="Bennetzen J.L."/>
            <person name="Unver T."/>
            <person name="Budak H."/>
            <person name="Gulick P.J."/>
            <person name="Galiba G."/>
            <person name="Kalapos B."/>
            <person name="Nelson D.R."/>
            <person name="Li P."/>
            <person name="You F.M."/>
            <person name="Luo M.C."/>
            <person name="Dvorak J."/>
        </authorList>
    </citation>
    <scope>NUCLEOTIDE SEQUENCE [LARGE SCALE GENOMIC DNA]</scope>
    <source>
        <strain evidence="1">cv. AL8/78</strain>
    </source>
</reference>
<name>A0A453JQ67_AEGTS</name>
<proteinExistence type="predicted"/>
<accession>A0A453JQ67</accession>